<gene>
    <name evidence="1" type="ORF">AJ79_03300</name>
</gene>
<keyword evidence="2" id="KW-1185">Reference proteome</keyword>
<proteinExistence type="predicted"/>
<reference evidence="1 2" key="1">
    <citation type="submission" date="2017-10" db="EMBL/GenBank/DDBJ databases">
        <title>Comparative genomics in systemic dimorphic fungi from Ajellomycetaceae.</title>
        <authorList>
            <person name="Munoz J.F."/>
            <person name="Mcewen J.G."/>
            <person name="Clay O.K."/>
            <person name="Cuomo C.A."/>
        </authorList>
    </citation>
    <scope>NUCLEOTIDE SEQUENCE [LARGE SCALE GENOMIC DNA]</scope>
    <source>
        <strain evidence="1 2">UAMH5409</strain>
    </source>
</reference>
<sequence length="127" mass="15370">MSNIILRSTKDWKLWYRYIKDEAREHMVLQFVDLETTDRISELKELQQSEPPKDITVQTKLIWEIANSQYRDQHMRHKQMISGVGKVKKTIRRTVPFKTLERLEDFDDIRDIMEALKERYLSNESRA</sequence>
<accession>A0A2B7XZ26</accession>
<evidence type="ECO:0000313" key="1">
    <source>
        <dbReference type="EMBL" id="PGH14031.1"/>
    </source>
</evidence>
<organism evidence="1 2">
    <name type="scientific">Helicocarpus griseus UAMH5409</name>
    <dbReference type="NCBI Taxonomy" id="1447875"/>
    <lineage>
        <taxon>Eukaryota</taxon>
        <taxon>Fungi</taxon>
        <taxon>Dikarya</taxon>
        <taxon>Ascomycota</taxon>
        <taxon>Pezizomycotina</taxon>
        <taxon>Eurotiomycetes</taxon>
        <taxon>Eurotiomycetidae</taxon>
        <taxon>Onygenales</taxon>
        <taxon>Ajellomycetaceae</taxon>
        <taxon>Helicocarpus</taxon>
    </lineage>
</organism>
<dbReference type="EMBL" id="PDNB01000039">
    <property type="protein sequence ID" value="PGH14031.1"/>
    <property type="molecule type" value="Genomic_DNA"/>
</dbReference>
<dbReference type="AlphaFoldDB" id="A0A2B7XZ26"/>
<comment type="caution">
    <text evidence="1">The sequence shown here is derived from an EMBL/GenBank/DDBJ whole genome shotgun (WGS) entry which is preliminary data.</text>
</comment>
<name>A0A2B7XZ26_9EURO</name>
<dbReference type="Proteomes" id="UP000223968">
    <property type="component" value="Unassembled WGS sequence"/>
</dbReference>
<evidence type="ECO:0000313" key="2">
    <source>
        <dbReference type="Proteomes" id="UP000223968"/>
    </source>
</evidence>
<protein>
    <submittedName>
        <fullName evidence="1">Uncharacterized protein</fullName>
    </submittedName>
</protein>
<dbReference type="STRING" id="1447875.A0A2B7XZ26"/>